<protein>
    <submittedName>
        <fullName evidence="2">Uncharacterized protein</fullName>
    </submittedName>
</protein>
<feature type="compositionally biased region" description="Basic and acidic residues" evidence="1">
    <location>
        <begin position="183"/>
        <end position="198"/>
    </location>
</feature>
<feature type="compositionally biased region" description="Low complexity" evidence="1">
    <location>
        <begin position="200"/>
        <end position="234"/>
    </location>
</feature>
<feature type="region of interest" description="Disordered" evidence="1">
    <location>
        <begin position="169"/>
        <end position="250"/>
    </location>
</feature>
<feature type="compositionally biased region" description="Low complexity" evidence="1">
    <location>
        <begin position="317"/>
        <end position="328"/>
    </location>
</feature>
<feature type="region of interest" description="Disordered" evidence="1">
    <location>
        <begin position="27"/>
        <end position="100"/>
    </location>
</feature>
<evidence type="ECO:0000256" key="1">
    <source>
        <dbReference type="SAM" id="MobiDB-lite"/>
    </source>
</evidence>
<feature type="compositionally biased region" description="Low complexity" evidence="1">
    <location>
        <begin position="38"/>
        <end position="47"/>
    </location>
</feature>
<dbReference type="EMBL" id="JALLPJ020001327">
    <property type="protein sequence ID" value="KAL3769687.1"/>
    <property type="molecule type" value="Genomic_DNA"/>
</dbReference>
<evidence type="ECO:0000313" key="2">
    <source>
        <dbReference type="EMBL" id="KAL3769687.1"/>
    </source>
</evidence>
<dbReference type="Proteomes" id="UP001530400">
    <property type="component" value="Unassembled WGS sequence"/>
</dbReference>
<feature type="region of interest" description="Disordered" evidence="1">
    <location>
        <begin position="500"/>
        <end position="529"/>
    </location>
</feature>
<evidence type="ECO:0000313" key="3">
    <source>
        <dbReference type="Proteomes" id="UP001530400"/>
    </source>
</evidence>
<feature type="compositionally biased region" description="Low complexity" evidence="1">
    <location>
        <begin position="505"/>
        <end position="514"/>
    </location>
</feature>
<proteinExistence type="predicted"/>
<keyword evidence="3" id="KW-1185">Reference proteome</keyword>
<feature type="region of interest" description="Disordered" evidence="1">
    <location>
        <begin position="280"/>
        <end position="335"/>
    </location>
</feature>
<name>A0ABD3N557_9STRA</name>
<feature type="compositionally biased region" description="Polar residues" evidence="1">
    <location>
        <begin position="169"/>
        <end position="180"/>
    </location>
</feature>
<accession>A0ABD3N557</accession>
<organism evidence="2 3">
    <name type="scientific">Cyclotella atomus</name>
    <dbReference type="NCBI Taxonomy" id="382360"/>
    <lineage>
        <taxon>Eukaryota</taxon>
        <taxon>Sar</taxon>
        <taxon>Stramenopiles</taxon>
        <taxon>Ochrophyta</taxon>
        <taxon>Bacillariophyta</taxon>
        <taxon>Coscinodiscophyceae</taxon>
        <taxon>Thalassiosirophycidae</taxon>
        <taxon>Stephanodiscales</taxon>
        <taxon>Stephanodiscaceae</taxon>
        <taxon>Cyclotella</taxon>
    </lineage>
</organism>
<reference evidence="2 3" key="1">
    <citation type="submission" date="2024-10" db="EMBL/GenBank/DDBJ databases">
        <title>Updated reference genomes for cyclostephanoid diatoms.</title>
        <authorList>
            <person name="Roberts W.R."/>
            <person name="Alverson A.J."/>
        </authorList>
    </citation>
    <scope>NUCLEOTIDE SEQUENCE [LARGE SCALE GENOMIC DNA]</scope>
    <source>
        <strain evidence="2 3">AJA010-31</strain>
    </source>
</reference>
<comment type="caution">
    <text evidence="2">The sequence shown here is derived from an EMBL/GenBank/DDBJ whole genome shotgun (WGS) entry which is preliminary data.</text>
</comment>
<gene>
    <name evidence="2" type="ORF">ACHAWO_013558</name>
</gene>
<sequence length="1525" mass="171164">MNEEDILAALEESVEYSGGFVSSYTLPMATGDGGAVDMPSTSSNSSSMEKKKMSSSSVPASPLPPLQPPPQQKSPEQLSPSASLPPRIQKSPDIFRSPSISPMLSSPISGFVSHISTNSKSLCAPPDLQSPMSTTSDGTDLVCNVNDRATADVNPSKRVLSFHVSCPSLDTINTNASTPPRSGHNDKSEIKSSPRNRLDNPNSSNEQSNNSAQNASKNPSNNSAHDTSKNPNNNSKRKKKASRKNNLVILPWNTPFRHSKSDISATENQGYYTLTVASHRSPLPPPHPLSHVQSYPPTTHPHYVQSSHRYPQHLHSHSFASDASSSEATPVTRPANVMRDRNFSIDESLIDEERGLDSSYSRHNSCETQDDDPYFQDFDDTLSKDSVNNREGDLLGVNIHMDYIEKRSGNVTPVGTFDGGIPCSGSTNSLLGLDIPQQSMHRNKSSLEYSPATMVTFADVNGHVISPMLLIPTETADLHLQLPPPTTSIQYDMDETDVGSVLSNPPCSLTDDTPPSSPDPLLHKTKKRHHRHQSSLVSCSESCVQSQCSVASHESQNFFNYPNPDPQILQDTGVSPLDSSYSFEEDRSLGADNKAFVQQIHNSGLSSLSFEHVDDTFDRTSMDVEIELVYNRSFDNGSVGGGSVESSGSVMSVEERKEMERTIQVYRKYREKKSRMNVLKTVNVTEGDTLEGEVPQAVPATPVASNKALQQLQMPDLNAIDRFNQEFDDTFGSLEMTPLKTTTSPTVEHHAAPDESNRLGVRETKGHHTSSGWSPYYYIRNRIWWWQIQPKQQPRYDFTYKGFDDVDFDRNNSCCFTLNGRDRFYSNDKFWMRTSLSKLICISCFFLLLGWMFSDGGLQKHQSREPDYRHVHRSRHGYYLYSKDDPLARDSPMSTDDFVNPVRRPEDDDLDFSDVEKYFPLDSQSTMEVDDVFKQFEMEDDIMINSFKPTTGNLVLSGLDNEDDQLLISDVDSIVVLGERHCGIEWLVSRLAFLYPSLNVTSGYPSSKNYVSGEWFQSQEGLEPGTASKHILVVSIFINPHDWFELMRVDPIYAPAHKGMDWKQFLESEWSPNATLPLTSIPDDDDDTDWEDNTRILALDKDGSHSLTSRYEHKADGYYSSILELRADKIRAAVKGSLYRPDVFASIPVRYEDLLQEYQDSSPSGSDAPRLPGIIGLIGRIQMLISITPDAEIDESFFPDPIGCNRHICHPSLNNIRQNAEYISYINGHADWHAEQLVGYSQKKMNSHPKPSVERIVVLGERYSGAEWLVDRLTRCFPNIEVTYGFDSRPGKFFQTPPKKASSLNTLVIALFINPYDWVEKMRRNPINAPAHANMDWEDFVTTPWIRTRSNLDSLVVDTSSEICSFGFHYHEIAPCHTQKDPSADDFPLYELKHTSSGFDATDDQVYSSLLELRSDKIINFLSTVHFPGVAQLIKLRYEDLVWDKATYTDDDTYLTLPFPGIAGLLETIRDRTTLLPDVNAGWILDQDGFFKAEPLAEEDFDEDYVKLIEKHIDWTVEALVGYGP</sequence>
<feature type="compositionally biased region" description="Pro residues" evidence="1">
    <location>
        <begin position="61"/>
        <end position="72"/>
    </location>
</feature>